<protein>
    <submittedName>
        <fullName evidence="2">DUF58 domain-containing protein</fullName>
    </submittedName>
</protein>
<name>A0A3S4XSJ0_9RHOB</name>
<organism evidence="2 3">
    <name type="scientific">Falsigemmobacter intermedius</name>
    <dbReference type="NCBI Taxonomy" id="1553448"/>
    <lineage>
        <taxon>Bacteria</taxon>
        <taxon>Pseudomonadati</taxon>
        <taxon>Pseudomonadota</taxon>
        <taxon>Alphaproteobacteria</taxon>
        <taxon>Rhodobacterales</taxon>
        <taxon>Paracoccaceae</taxon>
        <taxon>Falsigemmobacter</taxon>
    </lineage>
</organism>
<dbReference type="AlphaFoldDB" id="A0A3S4XSJ0"/>
<keyword evidence="3" id="KW-1185">Reference proteome</keyword>
<comment type="caution">
    <text evidence="2">The sequence shown here is derived from an EMBL/GenBank/DDBJ whole genome shotgun (WGS) entry which is preliminary data.</text>
</comment>
<dbReference type="PANTHER" id="PTHR33608">
    <property type="entry name" value="BLL2464 PROTEIN"/>
    <property type="match status" value="1"/>
</dbReference>
<evidence type="ECO:0000259" key="1">
    <source>
        <dbReference type="Pfam" id="PF01882"/>
    </source>
</evidence>
<dbReference type="InterPro" id="IPR002881">
    <property type="entry name" value="DUF58"/>
</dbReference>
<accession>A0A3S4XSJ0</accession>
<reference evidence="2 3" key="1">
    <citation type="journal article" date="2015" name="Int. J. Syst. Evol. Microbiol.">
        <title>Gemmobacter intermedius sp. nov., isolated from a white stork (Ciconia ciconia).</title>
        <authorList>
            <person name="Kampfer P."/>
            <person name="Jerzak L."/>
            <person name="Wilharm G."/>
            <person name="Golke J."/>
            <person name="Busse H.J."/>
            <person name="Glaeser S.P."/>
        </authorList>
    </citation>
    <scope>NUCLEOTIDE SEQUENCE [LARGE SCALE GENOMIC DNA]</scope>
    <source>
        <strain evidence="2 3">119/4</strain>
    </source>
</reference>
<dbReference type="OrthoDB" id="9776116at2"/>
<dbReference type="RefSeq" id="WP_128488585.1">
    <property type="nucleotide sequence ID" value="NZ_JBHLXB010000002.1"/>
</dbReference>
<dbReference type="PANTHER" id="PTHR33608:SF12">
    <property type="entry name" value="DUF58 DOMAIN-CONTAINING PROTEIN"/>
    <property type="match status" value="1"/>
</dbReference>
<sequence length="301" mass="31206">MSVPGKGPRPGPLGLSGDQVTVAALLALEFAPPLPQEIPALALARRPGVTATRAAGQGHVIRELRPFAEGDDPRFLDAAASARAGAPQVRGFHEDREGNLLLIADFRRPMLWGSQARFRSVAAAEILMRLGWQAMSGGGAVGLVTLSDQGLEVTRPRARHSGMSRIAAHLARVHASALAATAAGAVTPDLDQQLASALRHAPSGAMVALASGLDQPGPRLTAVLAALSQRGPAALLLIEDPLERAAPAEALPTRRPGRTEAELLSLQSLPESRSRRASDLHLPGLKVARIAADNLTAGAAA</sequence>
<dbReference type="Proteomes" id="UP000287168">
    <property type="component" value="Unassembled WGS sequence"/>
</dbReference>
<feature type="domain" description="DUF58" evidence="1">
    <location>
        <begin position="63"/>
        <end position="248"/>
    </location>
</feature>
<gene>
    <name evidence="2" type="ORF">EP867_09690</name>
</gene>
<evidence type="ECO:0000313" key="3">
    <source>
        <dbReference type="Proteomes" id="UP000287168"/>
    </source>
</evidence>
<proteinExistence type="predicted"/>
<dbReference type="EMBL" id="SBLC01000011">
    <property type="protein sequence ID" value="RWY41447.1"/>
    <property type="molecule type" value="Genomic_DNA"/>
</dbReference>
<dbReference type="Pfam" id="PF01882">
    <property type="entry name" value="DUF58"/>
    <property type="match status" value="1"/>
</dbReference>
<evidence type="ECO:0000313" key="2">
    <source>
        <dbReference type="EMBL" id="RWY41447.1"/>
    </source>
</evidence>